<evidence type="ECO:0000313" key="7">
    <source>
        <dbReference type="Proteomes" id="UP000831787"/>
    </source>
</evidence>
<dbReference type="InterPro" id="IPR013217">
    <property type="entry name" value="Methyltransf_12"/>
</dbReference>
<name>A0ABY4EIR3_9BACI</name>
<keyword evidence="2 6" id="KW-0489">Methyltransferase</keyword>
<gene>
    <name evidence="6" type="ORF">MUN89_21555</name>
</gene>
<dbReference type="InterPro" id="IPR029063">
    <property type="entry name" value="SAM-dependent_MTases_sf"/>
</dbReference>
<proteinExistence type="predicted"/>
<accession>A0ABY4EIR3</accession>
<keyword evidence="7" id="KW-1185">Reference proteome</keyword>
<dbReference type="GO" id="GO:0008168">
    <property type="term" value="F:methyltransferase activity"/>
    <property type="evidence" value="ECO:0007669"/>
    <property type="project" value="UniProtKB-KW"/>
</dbReference>
<dbReference type="PANTHER" id="PTHR44307:SF2">
    <property type="entry name" value="PHOSPHOETHANOLAMINE METHYLTRANSFERASE ISOFORM X1"/>
    <property type="match status" value="1"/>
</dbReference>
<dbReference type="Gene3D" id="3.40.50.150">
    <property type="entry name" value="Vaccinia Virus protein VP39"/>
    <property type="match status" value="1"/>
</dbReference>
<dbReference type="PANTHER" id="PTHR44307">
    <property type="entry name" value="PHOSPHOETHANOLAMINE METHYLTRANSFERASE"/>
    <property type="match status" value="1"/>
</dbReference>
<evidence type="ECO:0000256" key="1">
    <source>
        <dbReference type="ARBA" id="ARBA00005189"/>
    </source>
</evidence>
<keyword evidence="3" id="KW-0808">Transferase</keyword>
<dbReference type="RefSeq" id="WP_244710284.1">
    <property type="nucleotide sequence ID" value="NZ_CP095073.1"/>
</dbReference>
<evidence type="ECO:0000256" key="3">
    <source>
        <dbReference type="ARBA" id="ARBA00022679"/>
    </source>
</evidence>
<dbReference type="GO" id="GO:0032259">
    <property type="term" value="P:methylation"/>
    <property type="evidence" value="ECO:0007669"/>
    <property type="project" value="UniProtKB-KW"/>
</dbReference>
<dbReference type="Pfam" id="PF08242">
    <property type="entry name" value="Methyltransf_12"/>
    <property type="match status" value="1"/>
</dbReference>
<evidence type="ECO:0000256" key="2">
    <source>
        <dbReference type="ARBA" id="ARBA00022603"/>
    </source>
</evidence>
<reference evidence="6 7" key="1">
    <citation type="submission" date="2022-04" db="EMBL/GenBank/DDBJ databases">
        <title>Halobacillus sp. isolated from saltern.</title>
        <authorList>
            <person name="Won M."/>
            <person name="Lee C.-M."/>
            <person name="Woen H.-Y."/>
            <person name="Kwon S.-W."/>
        </authorList>
    </citation>
    <scope>NUCLEOTIDE SEQUENCE [LARGE SCALE GENOMIC DNA]</scope>
    <source>
        <strain evidence="6 7">SSBR10-3</strain>
    </source>
</reference>
<dbReference type="EMBL" id="CP095073">
    <property type="protein sequence ID" value="UOQ44376.1"/>
    <property type="molecule type" value="Genomic_DNA"/>
</dbReference>
<protein>
    <submittedName>
        <fullName evidence="6">Class I SAM-dependent methyltransferase</fullName>
    </submittedName>
</protein>
<sequence>MLGSQFSRPHGAAGKLAGWFMSKENEELNEWTLSFLNMKDNEHVLEVGFGPGSAIKQLLKSNQVKVLAIDPSEAMVETTIRRLGKLPFLEQVCIVHGEAALIEQFNLTFDKVYSINNVTYWKNPVETLRFLKQHMKPNGRIALTLCPHEKGATDDTTEVLSGQLTSMLQKSGFRNIEAFVKPTKPNDTVCAVAMS</sequence>
<evidence type="ECO:0000313" key="6">
    <source>
        <dbReference type="EMBL" id="UOQ44376.1"/>
    </source>
</evidence>
<comment type="pathway">
    <text evidence="4">Phospholipid metabolism.</text>
</comment>
<comment type="pathway">
    <text evidence="1">Lipid metabolism.</text>
</comment>
<evidence type="ECO:0000259" key="5">
    <source>
        <dbReference type="Pfam" id="PF08242"/>
    </source>
</evidence>
<dbReference type="SUPFAM" id="SSF53335">
    <property type="entry name" value="S-adenosyl-L-methionine-dependent methyltransferases"/>
    <property type="match status" value="1"/>
</dbReference>
<dbReference type="CDD" id="cd02440">
    <property type="entry name" value="AdoMet_MTases"/>
    <property type="match status" value="1"/>
</dbReference>
<feature type="domain" description="Methyltransferase type 12" evidence="5">
    <location>
        <begin position="45"/>
        <end position="141"/>
    </location>
</feature>
<organism evidence="6 7">
    <name type="scientific">Halobacillus salinarum</name>
    <dbReference type="NCBI Taxonomy" id="2932257"/>
    <lineage>
        <taxon>Bacteria</taxon>
        <taxon>Bacillati</taxon>
        <taxon>Bacillota</taxon>
        <taxon>Bacilli</taxon>
        <taxon>Bacillales</taxon>
        <taxon>Bacillaceae</taxon>
        <taxon>Halobacillus</taxon>
    </lineage>
</organism>
<dbReference type="Proteomes" id="UP000831787">
    <property type="component" value="Chromosome"/>
</dbReference>
<evidence type="ECO:0000256" key="4">
    <source>
        <dbReference type="ARBA" id="ARBA00025707"/>
    </source>
</evidence>